<dbReference type="CDD" id="cd08048">
    <property type="entry name" value="HFD_TAF11"/>
    <property type="match status" value="1"/>
</dbReference>
<dbReference type="Proteomes" id="UP000038040">
    <property type="component" value="Unplaced"/>
</dbReference>
<feature type="domain" description="TAFII28-like protein" evidence="7">
    <location>
        <begin position="51"/>
        <end position="136"/>
    </location>
</feature>
<proteinExistence type="inferred from homology"/>
<dbReference type="PANTHER" id="PTHR13218">
    <property type="entry name" value="TRANSCRIPTION INITIATION FACTOR TFIID SUBUNIT 11-RELATED"/>
    <property type="match status" value="1"/>
</dbReference>
<dbReference type="GO" id="GO:0051123">
    <property type="term" value="P:RNA polymerase II preinitiation complex assembly"/>
    <property type="evidence" value="ECO:0007669"/>
    <property type="project" value="InterPro"/>
</dbReference>
<dbReference type="WBParaSite" id="DME_0000338201-mRNA-1">
    <property type="protein sequence ID" value="DME_0000338201-mRNA-1"/>
    <property type="gene ID" value="DME_0000338201"/>
</dbReference>
<dbReference type="SUPFAM" id="SSF47113">
    <property type="entry name" value="Histone-fold"/>
    <property type="match status" value="1"/>
</dbReference>
<protein>
    <recommendedName>
        <fullName evidence="6">Transcription initiation factor TFIID subunit 11</fullName>
    </recommendedName>
</protein>
<dbReference type="InterPro" id="IPR009072">
    <property type="entry name" value="Histone-fold"/>
</dbReference>
<dbReference type="AlphaFoldDB" id="A0A0N4U8K4"/>
<sequence>LEEKEQNLEKTVDEIEADDAAEASLPIKQLNEHDELFEIYCSNLIVSFFRILVANFSQEQLARYESFRRSSFPKSIIKRLIHQCTGVAPGQNVVIAVAGLAKVFAGELVEEALDIQKKMGEGCEPLKPRSVELAYESLWDKGKLFPPHGSRKNPFI</sequence>
<keyword evidence="3" id="KW-0805">Transcription regulation</keyword>
<dbReference type="Gene3D" id="1.10.20.10">
    <property type="entry name" value="Histone, subunit A"/>
    <property type="match status" value="1"/>
</dbReference>
<comment type="subcellular location">
    <subcellularLocation>
        <location evidence="1">Nucleus</location>
    </subcellularLocation>
</comment>
<evidence type="ECO:0000313" key="8">
    <source>
        <dbReference type="Proteomes" id="UP000038040"/>
    </source>
</evidence>
<dbReference type="PANTHER" id="PTHR13218:SF8">
    <property type="entry name" value="TRANSCRIPTION INITIATION FACTOR TFIID SUBUNIT 11"/>
    <property type="match status" value="1"/>
</dbReference>
<dbReference type="GO" id="GO:0046982">
    <property type="term" value="F:protein heterodimerization activity"/>
    <property type="evidence" value="ECO:0007669"/>
    <property type="project" value="InterPro"/>
</dbReference>
<evidence type="ECO:0000259" key="7">
    <source>
        <dbReference type="Pfam" id="PF04719"/>
    </source>
</evidence>
<evidence type="ECO:0000256" key="6">
    <source>
        <dbReference type="ARBA" id="ARBA00072882"/>
    </source>
</evidence>
<keyword evidence="4" id="KW-0804">Transcription</keyword>
<dbReference type="FunFam" id="1.10.20.10:FF:000061">
    <property type="entry name" value="TFIID subunit"/>
    <property type="match status" value="1"/>
</dbReference>
<evidence type="ECO:0000256" key="1">
    <source>
        <dbReference type="ARBA" id="ARBA00004123"/>
    </source>
</evidence>
<evidence type="ECO:0000256" key="5">
    <source>
        <dbReference type="ARBA" id="ARBA00023242"/>
    </source>
</evidence>
<dbReference type="GO" id="GO:0005669">
    <property type="term" value="C:transcription factor TFIID complex"/>
    <property type="evidence" value="ECO:0007669"/>
    <property type="project" value="InterPro"/>
</dbReference>
<organism evidence="8 9">
    <name type="scientific">Dracunculus medinensis</name>
    <name type="common">Guinea worm</name>
    <dbReference type="NCBI Taxonomy" id="318479"/>
    <lineage>
        <taxon>Eukaryota</taxon>
        <taxon>Metazoa</taxon>
        <taxon>Ecdysozoa</taxon>
        <taxon>Nematoda</taxon>
        <taxon>Chromadorea</taxon>
        <taxon>Rhabditida</taxon>
        <taxon>Spirurina</taxon>
        <taxon>Dracunculoidea</taxon>
        <taxon>Dracunculidae</taxon>
        <taxon>Dracunculus</taxon>
    </lineage>
</organism>
<dbReference type="GO" id="GO:0016251">
    <property type="term" value="F:RNA polymerase II general transcription initiation factor activity"/>
    <property type="evidence" value="ECO:0007669"/>
    <property type="project" value="TreeGrafter"/>
</dbReference>
<reference evidence="9" key="1">
    <citation type="submission" date="2017-02" db="UniProtKB">
        <authorList>
            <consortium name="WormBaseParasite"/>
        </authorList>
    </citation>
    <scope>IDENTIFICATION</scope>
</reference>
<evidence type="ECO:0000313" key="9">
    <source>
        <dbReference type="WBParaSite" id="DME_0000338201-mRNA-1"/>
    </source>
</evidence>
<evidence type="ECO:0000256" key="4">
    <source>
        <dbReference type="ARBA" id="ARBA00023163"/>
    </source>
</evidence>
<evidence type="ECO:0000256" key="3">
    <source>
        <dbReference type="ARBA" id="ARBA00023015"/>
    </source>
</evidence>
<keyword evidence="5" id="KW-0539">Nucleus</keyword>
<evidence type="ECO:0000256" key="2">
    <source>
        <dbReference type="ARBA" id="ARBA00009788"/>
    </source>
</evidence>
<comment type="similarity">
    <text evidence="2">Belongs to the TAF11 family.</text>
</comment>
<dbReference type="InterPro" id="IPR045127">
    <property type="entry name" value="TAF11-like"/>
</dbReference>
<dbReference type="Pfam" id="PF04719">
    <property type="entry name" value="TAFII28"/>
    <property type="match status" value="1"/>
</dbReference>
<accession>A0A0N4U8K4</accession>
<dbReference type="InterPro" id="IPR006809">
    <property type="entry name" value="TAFII28_dom"/>
</dbReference>
<name>A0A0N4U8K4_DRAME</name>